<keyword evidence="2" id="KW-1185">Reference proteome</keyword>
<gene>
    <name evidence="1" type="ORF">THOM_1712</name>
</gene>
<evidence type="ECO:0000313" key="2">
    <source>
        <dbReference type="Proteomes" id="UP000011185"/>
    </source>
</evidence>
<organism evidence="1 2">
    <name type="scientific">Trachipleistophora hominis</name>
    <name type="common">Microsporidian parasite</name>
    <dbReference type="NCBI Taxonomy" id="72359"/>
    <lineage>
        <taxon>Eukaryota</taxon>
        <taxon>Fungi</taxon>
        <taxon>Fungi incertae sedis</taxon>
        <taxon>Microsporidia</taxon>
        <taxon>Pleistophoridae</taxon>
        <taxon>Trachipleistophora</taxon>
    </lineage>
</organism>
<protein>
    <submittedName>
        <fullName evidence="1">Uncharacterized protein</fullName>
    </submittedName>
</protein>
<sequence>MKEYENTMEDKKLLFKFNVLFAHFVNRRRRLNDIILKINNNIAQIILRAESSKYYLKKAVRIVKGGDQ</sequence>
<dbReference type="EMBL" id="JH993971">
    <property type="protein sequence ID" value="ELQ75326.1"/>
    <property type="molecule type" value="Genomic_DNA"/>
</dbReference>
<accession>L7JW99</accession>
<evidence type="ECO:0000313" key="1">
    <source>
        <dbReference type="EMBL" id="ELQ75326.1"/>
    </source>
</evidence>
<reference evidence="1 2" key="1">
    <citation type="journal article" date="2012" name="PLoS Pathog.">
        <title>The genome of the obligate intracellular parasite Trachipleistophora hominis: new insights into microsporidian genome dynamics and reductive evolution.</title>
        <authorList>
            <person name="Heinz E."/>
            <person name="Williams T.A."/>
            <person name="Nakjang S."/>
            <person name="Noel C.J."/>
            <person name="Swan D.C."/>
            <person name="Goldberg A.V."/>
            <person name="Harris S.R."/>
            <person name="Weinmaier T."/>
            <person name="Markert S."/>
            <person name="Becher D."/>
            <person name="Bernhardt J."/>
            <person name="Dagan T."/>
            <person name="Hacker C."/>
            <person name="Lucocq J.M."/>
            <person name="Schweder T."/>
            <person name="Rattei T."/>
            <person name="Hall N."/>
            <person name="Hirt R.P."/>
            <person name="Embley T.M."/>
        </authorList>
    </citation>
    <scope>NUCLEOTIDE SEQUENCE [LARGE SCALE GENOMIC DNA]</scope>
</reference>
<proteinExistence type="predicted"/>
<name>L7JW99_TRAHO</name>
<dbReference type="AlphaFoldDB" id="L7JW99"/>
<dbReference type="HOGENOM" id="CLU_2795742_0_0_1"/>
<dbReference type="VEuPathDB" id="MicrosporidiaDB:THOM_1712"/>
<dbReference type="Proteomes" id="UP000011185">
    <property type="component" value="Unassembled WGS sequence"/>
</dbReference>
<dbReference type="InParanoid" id="L7JW99"/>